<proteinExistence type="predicted"/>
<evidence type="ECO:0000256" key="1">
    <source>
        <dbReference type="ARBA" id="ARBA00022679"/>
    </source>
</evidence>
<reference evidence="4 5" key="1">
    <citation type="journal article" date="2012" name="Genome Biol.">
        <title>Genome and low-iron response of an oceanic diatom adapted to chronic iron limitation.</title>
        <authorList>
            <person name="Lommer M."/>
            <person name="Specht M."/>
            <person name="Roy A.S."/>
            <person name="Kraemer L."/>
            <person name="Andreson R."/>
            <person name="Gutowska M.A."/>
            <person name="Wolf J."/>
            <person name="Bergner S.V."/>
            <person name="Schilhabel M.B."/>
            <person name="Klostermeier U.C."/>
            <person name="Beiko R.G."/>
            <person name="Rosenstiel P."/>
            <person name="Hippler M."/>
            <person name="Laroche J."/>
        </authorList>
    </citation>
    <scope>NUCLEOTIDE SEQUENCE [LARGE SCALE GENOMIC DNA]</scope>
    <source>
        <strain evidence="4 5">CCMP1005</strain>
    </source>
</reference>
<evidence type="ECO:0000256" key="3">
    <source>
        <dbReference type="ARBA" id="ARBA00023277"/>
    </source>
</evidence>
<evidence type="ECO:0000313" key="5">
    <source>
        <dbReference type="Proteomes" id="UP000266841"/>
    </source>
</evidence>
<keyword evidence="1" id="KW-0808">Transferase</keyword>
<dbReference type="Gene3D" id="3.40.50.11350">
    <property type="match status" value="1"/>
</dbReference>
<dbReference type="AlphaFoldDB" id="K0SNR6"/>
<dbReference type="Proteomes" id="UP000266841">
    <property type="component" value="Unassembled WGS sequence"/>
</dbReference>
<accession>K0SNR6</accession>
<keyword evidence="2" id="KW-0294">Fucose metabolism</keyword>
<dbReference type="GO" id="GO:0016740">
    <property type="term" value="F:transferase activity"/>
    <property type="evidence" value="ECO:0007669"/>
    <property type="project" value="UniProtKB-KW"/>
</dbReference>
<dbReference type="EMBL" id="AGNL01013781">
    <property type="protein sequence ID" value="EJK67015.1"/>
    <property type="molecule type" value="Genomic_DNA"/>
</dbReference>
<evidence type="ECO:0000313" key="4">
    <source>
        <dbReference type="EMBL" id="EJK67015.1"/>
    </source>
</evidence>
<dbReference type="GO" id="GO:0006004">
    <property type="term" value="P:fucose metabolic process"/>
    <property type="evidence" value="ECO:0007669"/>
    <property type="project" value="UniProtKB-KW"/>
</dbReference>
<comment type="caution">
    <text evidence="4">The sequence shown here is derived from an EMBL/GenBank/DDBJ whole genome shotgun (WGS) entry which is preliminary data.</text>
</comment>
<dbReference type="PANTHER" id="PTHR31469:SF8">
    <property type="entry name" value="OS07G0641000 PROTEIN"/>
    <property type="match status" value="1"/>
</dbReference>
<keyword evidence="5" id="KW-1185">Reference proteome</keyword>
<protein>
    <submittedName>
        <fullName evidence="4">Uncharacterized protein</fullName>
    </submittedName>
</protein>
<dbReference type="CDD" id="cd11296">
    <property type="entry name" value="O-FucT_like"/>
    <property type="match status" value="1"/>
</dbReference>
<evidence type="ECO:0000256" key="2">
    <source>
        <dbReference type="ARBA" id="ARBA00023253"/>
    </source>
</evidence>
<dbReference type="Pfam" id="PF10250">
    <property type="entry name" value="O-FucT"/>
    <property type="match status" value="1"/>
</dbReference>
<dbReference type="PANTHER" id="PTHR31469">
    <property type="entry name" value="OS07G0633600 PROTEIN"/>
    <property type="match status" value="1"/>
</dbReference>
<dbReference type="eggNOG" id="ENOG502S0D4">
    <property type="taxonomic scope" value="Eukaryota"/>
</dbReference>
<sequence length="309" mass="35693">MRMKSKLPCPLLQNYLAEVADHVPTWHAERNCLVMDDANWRGEDPAGEAGDDQRRRVAHFCGPDRTPVYYDREVHDAPLLHIKSRDKETRLLAHFYAFVYFPNPRLGNYYSRLVRDRVRYADEVWCAGGKIVGSLRDESGGRGYMSLHVRRGDFQWKPMKIDAEGWLRSMRRSGFRPDSGQIVYVATDETDGAFFDPFRRHYELRFLSDFGEIAGLDGLDPNLVGMLDQVVASGGERFVGTYFSSFSAYVGRIRGYRGVPSTRMFYGHPDRWNETHSWRYPKPSYSAREYPLGWVGIEGDDEPDEGDFF</sequence>
<gene>
    <name evidence="4" type="ORF">THAOC_12002</name>
</gene>
<keyword evidence="3" id="KW-0119">Carbohydrate metabolism</keyword>
<organism evidence="4 5">
    <name type="scientific">Thalassiosira oceanica</name>
    <name type="common">Marine diatom</name>
    <dbReference type="NCBI Taxonomy" id="159749"/>
    <lineage>
        <taxon>Eukaryota</taxon>
        <taxon>Sar</taxon>
        <taxon>Stramenopiles</taxon>
        <taxon>Ochrophyta</taxon>
        <taxon>Bacillariophyta</taxon>
        <taxon>Coscinodiscophyceae</taxon>
        <taxon>Thalassiosirophycidae</taxon>
        <taxon>Thalassiosirales</taxon>
        <taxon>Thalassiosiraceae</taxon>
        <taxon>Thalassiosira</taxon>
    </lineage>
</organism>
<dbReference type="InterPro" id="IPR019378">
    <property type="entry name" value="GDP-Fuc_O-FucTrfase"/>
</dbReference>
<name>K0SNR6_THAOC</name>
<dbReference type="OrthoDB" id="1882547at2759"/>